<reference evidence="2" key="1">
    <citation type="journal article" date="2020" name="BMC Genomics">
        <title>Correction to: Identification and distribution of gene clusters required for synthesis of sphingolipid metabolism inhibitors in diverse species of the filamentous fungus Fusarium.</title>
        <authorList>
            <person name="Kim H.S."/>
            <person name="Lohmar J.M."/>
            <person name="Busman M."/>
            <person name="Brown D.W."/>
            <person name="Naumann T.A."/>
            <person name="Divon H.H."/>
            <person name="Lysoe E."/>
            <person name="Uhlig S."/>
            <person name="Proctor R.H."/>
        </authorList>
    </citation>
    <scope>NUCLEOTIDE SEQUENCE</scope>
    <source>
        <strain evidence="2">NRRL 22465</strain>
    </source>
</reference>
<evidence type="ECO:0000313" key="2">
    <source>
        <dbReference type="EMBL" id="KAF4977467.1"/>
    </source>
</evidence>
<dbReference type="GO" id="GO:0046512">
    <property type="term" value="P:sphingosine biosynthetic process"/>
    <property type="evidence" value="ECO:0007669"/>
    <property type="project" value="TreeGrafter"/>
</dbReference>
<reference evidence="2" key="2">
    <citation type="submission" date="2020-05" db="EMBL/GenBank/DDBJ databases">
        <authorList>
            <person name="Kim H.-S."/>
            <person name="Proctor R.H."/>
            <person name="Brown D.W."/>
        </authorList>
    </citation>
    <scope>NUCLEOTIDE SEQUENCE</scope>
    <source>
        <strain evidence="2">NRRL 22465</strain>
    </source>
</reference>
<dbReference type="EMBL" id="JABEYC010000435">
    <property type="protein sequence ID" value="KAF4977467.1"/>
    <property type="molecule type" value="Genomic_DNA"/>
</dbReference>
<dbReference type="InterPro" id="IPR016064">
    <property type="entry name" value="NAD/diacylglycerol_kinase_sf"/>
</dbReference>
<evidence type="ECO:0000259" key="1">
    <source>
        <dbReference type="PROSITE" id="PS50146"/>
    </source>
</evidence>
<dbReference type="Gene3D" id="3.40.50.10330">
    <property type="entry name" value="Probable inorganic polyphosphate/atp-NAD kinase, domain 1"/>
    <property type="match status" value="1"/>
</dbReference>
<organism evidence="2 3">
    <name type="scientific">Fusarium zealandicum</name>
    <dbReference type="NCBI Taxonomy" id="1053134"/>
    <lineage>
        <taxon>Eukaryota</taxon>
        <taxon>Fungi</taxon>
        <taxon>Dikarya</taxon>
        <taxon>Ascomycota</taxon>
        <taxon>Pezizomycotina</taxon>
        <taxon>Sordariomycetes</taxon>
        <taxon>Hypocreomycetidae</taxon>
        <taxon>Hypocreales</taxon>
        <taxon>Nectriaceae</taxon>
        <taxon>Fusarium</taxon>
        <taxon>Fusarium staphyleae species complex</taxon>
    </lineage>
</organism>
<evidence type="ECO:0000313" key="3">
    <source>
        <dbReference type="Proteomes" id="UP000635477"/>
    </source>
</evidence>
<dbReference type="InterPro" id="IPR001206">
    <property type="entry name" value="Diacylglycerol_kinase_cat_dom"/>
</dbReference>
<dbReference type="OrthoDB" id="3853857at2759"/>
<feature type="domain" description="DAGKc" evidence="1">
    <location>
        <begin position="166"/>
        <end position="277"/>
    </location>
</feature>
<dbReference type="Pfam" id="PF00781">
    <property type="entry name" value="DAGK_cat"/>
    <property type="match status" value="1"/>
</dbReference>
<dbReference type="InterPro" id="IPR017438">
    <property type="entry name" value="ATP-NAD_kinase_N"/>
</dbReference>
<dbReference type="InterPro" id="IPR050187">
    <property type="entry name" value="Lipid_Phosphate_FormReg"/>
</dbReference>
<dbReference type="Gene3D" id="2.60.200.40">
    <property type="match status" value="1"/>
</dbReference>
<gene>
    <name evidence="2" type="ORF">FZEAL_6031</name>
</gene>
<dbReference type="PROSITE" id="PS50146">
    <property type="entry name" value="DAGK"/>
    <property type="match status" value="1"/>
</dbReference>
<dbReference type="GO" id="GO:0016020">
    <property type="term" value="C:membrane"/>
    <property type="evidence" value="ECO:0007669"/>
    <property type="project" value="TreeGrafter"/>
</dbReference>
<dbReference type="Proteomes" id="UP000635477">
    <property type="component" value="Unassembled WGS sequence"/>
</dbReference>
<keyword evidence="3" id="KW-1185">Reference proteome</keyword>
<dbReference type="PANTHER" id="PTHR12358">
    <property type="entry name" value="SPHINGOSINE KINASE"/>
    <property type="match status" value="1"/>
</dbReference>
<protein>
    <recommendedName>
        <fullName evidence="1">DAGKc domain-containing protein</fullName>
    </recommendedName>
</protein>
<dbReference type="PANTHER" id="PTHR12358:SF108">
    <property type="entry name" value="DAGKC DOMAIN-CONTAINING PROTEIN"/>
    <property type="match status" value="1"/>
</dbReference>
<proteinExistence type="predicted"/>
<accession>A0A8H4XKA1</accession>
<dbReference type="GO" id="GO:0001727">
    <property type="term" value="F:lipid kinase activity"/>
    <property type="evidence" value="ECO:0007669"/>
    <property type="project" value="TreeGrafter"/>
</dbReference>
<dbReference type="GO" id="GO:0005737">
    <property type="term" value="C:cytoplasm"/>
    <property type="evidence" value="ECO:0007669"/>
    <property type="project" value="TreeGrafter"/>
</dbReference>
<sequence length="499" mass="54851">MAAQHPSSRLPEITAVDSISIAQENLTWTRAEASEQASCNELLFVLKTATKHNQKPDFLLFFLQEEAENKEQPFQLSVLQVAEIPSEIHNRVITKLPDHFRAGIISGAGFTNEVDIVVSTKSGLGLAPRVWKDVLEPLFQLVAENESRETNNHDSTVDSSKSKHRVTFTESAGTVRDFAKGLWDSRSLNGRARTVLLLSGDGGVVDILNGSDGHDRPEDCPPTIALLPLGTGNALFHSLHKPLYSDLGATPLVHGLRTLFQGSSHDLPVFQASFSPGSRIVTFADKSTEAANNGIAAQKEETPISHLYGAVVASYGFHATVVYESDTPEYRVHGDKRFGMVAQELLRESHPYAAKVSIRRSGSTAFEDIPRETHAYVLAALVSNLERKFTISPETKPLQSQLRLVHFGPIGGERTMDVMMKAYDEGSHIGMEWADGERVGYDAVDETRVVVLEDDERWRKVCIDGTIVEIPKGGHMSVKLLDHTTIKILANPSITEEQA</sequence>
<dbReference type="SUPFAM" id="SSF111331">
    <property type="entry name" value="NAD kinase/diacylglycerol kinase-like"/>
    <property type="match status" value="1"/>
</dbReference>
<name>A0A8H4XKA1_9HYPO</name>
<comment type="caution">
    <text evidence="2">The sequence shown here is derived from an EMBL/GenBank/DDBJ whole genome shotgun (WGS) entry which is preliminary data.</text>
</comment>
<dbReference type="AlphaFoldDB" id="A0A8H4XKA1"/>